<comment type="caution">
    <text evidence="1">The sequence shown here is derived from an EMBL/GenBank/DDBJ whole genome shotgun (WGS) entry which is preliminary data.</text>
</comment>
<organism evidence="1 2">
    <name type="scientific">Pseudoclavibacter albus</name>
    <dbReference type="NCBI Taxonomy" id="272241"/>
    <lineage>
        <taxon>Bacteria</taxon>
        <taxon>Bacillati</taxon>
        <taxon>Actinomycetota</taxon>
        <taxon>Actinomycetes</taxon>
        <taxon>Micrococcales</taxon>
        <taxon>Microbacteriaceae</taxon>
        <taxon>Pseudoclavibacter</taxon>
    </lineage>
</organism>
<evidence type="ECO:0000313" key="1">
    <source>
        <dbReference type="EMBL" id="MCT2042296.1"/>
    </source>
</evidence>
<gene>
    <name evidence="1" type="ORF">M3D15_02925</name>
</gene>
<name>A0ABT2HVG4_9MICO</name>
<dbReference type="Proteomes" id="UP001525379">
    <property type="component" value="Unassembled WGS sequence"/>
</dbReference>
<accession>A0ABT2HVG4</accession>
<dbReference type="InterPro" id="IPR003462">
    <property type="entry name" value="ODC_Mu_crystall"/>
</dbReference>
<protein>
    <submittedName>
        <fullName evidence="1">Ornithine cyclodeaminase family protein</fullName>
    </submittedName>
</protein>
<dbReference type="PANTHER" id="PTHR13812">
    <property type="entry name" value="KETIMINE REDUCTASE MU-CRYSTALLIN"/>
    <property type="match status" value="1"/>
</dbReference>
<dbReference type="InterPro" id="IPR036291">
    <property type="entry name" value="NAD(P)-bd_dom_sf"/>
</dbReference>
<dbReference type="InterPro" id="IPR023401">
    <property type="entry name" value="ODC_N"/>
</dbReference>
<sequence length="328" mass="34586">MTLPTITAAQITKHVTPMDAVKALSTALEEGLDPAASHLRTSTSTAHGELLYMPAEAGSHAGMKFLSVAPGNTKLGRERIQGFFVLMDAETLTPRCLVDGVELTKLRTSAVSALAASKLASARSEQLVVFGSGPQAKAHIAAIRAVLPTIREVIIIGRSGPREEALAAWAIEQGLRARTGHAVAAKAALRHADVVVCATSADEPLFDASWVREDACVIAVGSHHADRRELPGALLTRAAVVVVETRELALREAGDIALAVEESAITAGSLVTLDELVRGEVSLESTGPRVFKSVGQGWQDLIVAAEIARRVPQAVKRYPVGDTALARR</sequence>
<keyword evidence="2" id="KW-1185">Reference proteome</keyword>
<dbReference type="Gene3D" id="3.30.1780.10">
    <property type="entry name" value="ornithine cyclodeaminase, domain 1"/>
    <property type="match status" value="1"/>
</dbReference>
<evidence type="ECO:0000313" key="2">
    <source>
        <dbReference type="Proteomes" id="UP001525379"/>
    </source>
</evidence>
<reference evidence="1 2" key="1">
    <citation type="submission" date="2022-04" db="EMBL/GenBank/DDBJ databases">
        <title>Human microbiome associated bacterial genomes.</title>
        <authorList>
            <person name="Sandstrom S."/>
            <person name="Salamzade R."/>
            <person name="Kalan L.R."/>
        </authorList>
    </citation>
    <scope>NUCLEOTIDE SEQUENCE [LARGE SCALE GENOMIC DNA]</scope>
    <source>
        <strain evidence="2">p3-SID1799</strain>
    </source>
</reference>
<dbReference type="PIRSF" id="PIRSF001439">
    <property type="entry name" value="CryM"/>
    <property type="match status" value="1"/>
</dbReference>
<dbReference type="SUPFAM" id="SSF51735">
    <property type="entry name" value="NAD(P)-binding Rossmann-fold domains"/>
    <property type="match status" value="1"/>
</dbReference>
<dbReference type="Gene3D" id="3.40.50.720">
    <property type="entry name" value="NAD(P)-binding Rossmann-like Domain"/>
    <property type="match status" value="1"/>
</dbReference>
<dbReference type="EMBL" id="JALXSQ010000007">
    <property type="protein sequence ID" value="MCT2042296.1"/>
    <property type="molecule type" value="Genomic_DNA"/>
</dbReference>
<proteinExistence type="predicted"/>
<dbReference type="PANTHER" id="PTHR13812:SF19">
    <property type="entry name" value="KETIMINE REDUCTASE MU-CRYSTALLIN"/>
    <property type="match status" value="1"/>
</dbReference>
<dbReference type="RefSeq" id="WP_206394210.1">
    <property type="nucleotide sequence ID" value="NZ_JAFDPW010000001.1"/>
</dbReference>
<dbReference type="Pfam" id="PF02423">
    <property type="entry name" value="OCD_Mu_crystall"/>
    <property type="match status" value="1"/>
</dbReference>